<accession>A0A2U3D680</accession>
<dbReference type="SMART" id="SM00267">
    <property type="entry name" value="GGDEF"/>
    <property type="match status" value="1"/>
</dbReference>
<dbReference type="InterPro" id="IPR029787">
    <property type="entry name" value="Nucleotide_cyclase"/>
</dbReference>
<evidence type="ECO:0000256" key="1">
    <source>
        <dbReference type="SAM" id="Phobius"/>
    </source>
</evidence>
<feature type="transmembrane region" description="Helical" evidence="1">
    <location>
        <begin position="12"/>
        <end position="33"/>
    </location>
</feature>
<comment type="caution">
    <text evidence="3">The sequence shown here is derived from an EMBL/GenBank/DDBJ whole genome shotgun (WGS) entry which is preliminary data.</text>
</comment>
<proteinExistence type="predicted"/>
<dbReference type="Gene3D" id="3.30.70.270">
    <property type="match status" value="1"/>
</dbReference>
<dbReference type="PANTHER" id="PTHR46663">
    <property type="entry name" value="DIGUANYLATE CYCLASE DGCT-RELATED"/>
    <property type="match status" value="1"/>
</dbReference>
<dbReference type="SUPFAM" id="SSF55781">
    <property type="entry name" value="GAF domain-like"/>
    <property type="match status" value="3"/>
</dbReference>
<protein>
    <recommendedName>
        <fullName evidence="2">GGDEF domain-containing protein</fullName>
    </recommendedName>
</protein>
<dbReference type="EMBL" id="MPDK01000026">
    <property type="protein sequence ID" value="PWI56783.1"/>
    <property type="molecule type" value="Genomic_DNA"/>
</dbReference>
<keyword evidence="4" id="KW-1185">Reference proteome</keyword>
<dbReference type="Pfam" id="PF00990">
    <property type="entry name" value="GGDEF"/>
    <property type="match status" value="1"/>
</dbReference>
<dbReference type="SUPFAM" id="SSF55073">
    <property type="entry name" value="Nucleotide cyclase"/>
    <property type="match status" value="1"/>
</dbReference>
<dbReference type="Pfam" id="PF13185">
    <property type="entry name" value="GAF_2"/>
    <property type="match status" value="3"/>
</dbReference>
<dbReference type="Gene3D" id="3.30.450.40">
    <property type="match status" value="3"/>
</dbReference>
<dbReference type="NCBIfam" id="TIGR00254">
    <property type="entry name" value="GGDEF"/>
    <property type="match status" value="1"/>
</dbReference>
<evidence type="ECO:0000313" key="4">
    <source>
        <dbReference type="Proteomes" id="UP000245380"/>
    </source>
</evidence>
<dbReference type="PANTHER" id="PTHR46663:SF2">
    <property type="entry name" value="GGDEF DOMAIN-CONTAINING PROTEIN"/>
    <property type="match status" value="1"/>
</dbReference>
<gene>
    <name evidence="3" type="ORF">BM613_11930</name>
</gene>
<dbReference type="InterPro" id="IPR003018">
    <property type="entry name" value="GAF"/>
</dbReference>
<feature type="domain" description="GGDEF" evidence="2">
    <location>
        <begin position="878"/>
        <end position="1011"/>
    </location>
</feature>
<keyword evidence="1" id="KW-0472">Membrane</keyword>
<dbReference type="InterPro" id="IPR000160">
    <property type="entry name" value="GGDEF_dom"/>
</dbReference>
<dbReference type="PROSITE" id="PS50887">
    <property type="entry name" value="GGDEF"/>
    <property type="match status" value="1"/>
</dbReference>
<keyword evidence="1" id="KW-0812">Transmembrane</keyword>
<keyword evidence="1" id="KW-1133">Transmembrane helix</keyword>
<dbReference type="OrthoDB" id="9759607at2"/>
<evidence type="ECO:0000313" key="3">
    <source>
        <dbReference type="EMBL" id="PWI56783.1"/>
    </source>
</evidence>
<sequence length="1011" mass="114090">MGRIAIRKNYFGILLILNFFAMLLFIYLSHVYWESDARNIQQNLAVQSSEAAALLSTKLSFDQQMLHQTAIALSSTSSSHVMQRDLFLLKKDLGVDDAMTTAVVTEKGVYVARMGPYVPLTRLRDFTAHGFFLSSPFPNTAAKNQLWVVEGEAISDTSHRFLIIAHPIRLTQLARHFPASPYPKMVTQLVRSDGKLQSESPLTSHLDLGTVQQDGLSDLLAHSQGMQSGMGIASIHPHGALYLLAYTKLVNAPLYVVNSVPLRAAFFQWFHSMFFGSLTFLFLVVLSDVSILWIIQRLRVSLKQHAFTLQLYEVLSQVSLITSTAQDEAACFQALVPALCEGAFYATWVGMLDGNVIRVLFAAGPGADELVSLPFRINEEREDYQSLAVRAIRAEKMMYDNNIATALTHRGYSSFIKTHQWASAISIPLVRQHRIWGVFTLISNRSHAFNHTILPLANQIGRSLQDALERIDLRALELKVQRKKDVTFAFHRVLGTIGEASQHNIAEADLLQLLCNVLIENDVFAGAWVGVPSAEGVLRFPYYAGKQIKSYLDHVEIRVDSGPAAQGPAGRAWRMGSYQIENDWENSPSMSSWFHVAKDIQNWKSSADFIIYRKKKPYAILGVYHCEKHIFDEDLIQLGVRLVELVGEILSNQENERELLQIHHFYEALAKANELLLHIHDEKILFEQLSELIMKQTTALGCWIGFQEKNRLEIKSCLFENTAMKDAFNQDVQQFTFADRNEHPTVVGDAFQLKKPVVVNQYAKTTRYPGPARFGFMSEQYINSIAAFPFFDGDQRIGVLTVYGRSDLFSDEIVMLLQSLANNLTGKLRFLRAEKQKEFIQEQLAYQASHDVLTQIPNRAHLEWKLDQLITKQSSSPCPFTLMIADLDGFKLINDTYGHKAGDTVLQVVAQRLKACLRAEDTLCRFGGDEFVIVIESDISSVVLQRISTCMLKRIQDPIAWENRELFVGVSLGVASDRMGTQSPRKLFKEADNALYEAKRSGKNTVRFCKL</sequence>
<organism evidence="3 4">
    <name type="scientific">Sulfoacidibacillus thermotolerans</name>
    <name type="common">Acidibacillus sulfuroxidans</name>
    <dbReference type="NCBI Taxonomy" id="1765684"/>
    <lineage>
        <taxon>Bacteria</taxon>
        <taxon>Bacillati</taxon>
        <taxon>Bacillota</taxon>
        <taxon>Bacilli</taxon>
        <taxon>Bacillales</taxon>
        <taxon>Alicyclobacillaceae</taxon>
        <taxon>Sulfoacidibacillus</taxon>
    </lineage>
</organism>
<dbReference type="InterPro" id="IPR043128">
    <property type="entry name" value="Rev_trsase/Diguanyl_cyclase"/>
</dbReference>
<evidence type="ECO:0000259" key="2">
    <source>
        <dbReference type="PROSITE" id="PS50887"/>
    </source>
</evidence>
<dbReference type="AlphaFoldDB" id="A0A2U3D680"/>
<name>A0A2U3D680_SULT2</name>
<feature type="transmembrane region" description="Helical" evidence="1">
    <location>
        <begin position="269"/>
        <end position="295"/>
    </location>
</feature>
<dbReference type="FunFam" id="3.30.70.270:FF:000001">
    <property type="entry name" value="Diguanylate cyclase domain protein"/>
    <property type="match status" value="1"/>
</dbReference>
<dbReference type="InterPro" id="IPR052163">
    <property type="entry name" value="DGC-Regulatory_Protein"/>
</dbReference>
<reference evidence="3 4" key="1">
    <citation type="submission" date="2016-11" db="EMBL/GenBank/DDBJ databases">
        <title>Comparative genomics of Acidibacillus ferroxidans species.</title>
        <authorList>
            <person name="Oliveira G."/>
            <person name="Nunes G."/>
            <person name="Oliveira R."/>
            <person name="Araujo F."/>
            <person name="Salim A."/>
            <person name="Scholte L."/>
            <person name="Morais D."/>
            <person name="Nancucheo I."/>
            <person name="Johnson D.B."/>
            <person name="Grail B."/>
            <person name="Bittencourt J."/>
            <person name="Valadares R."/>
        </authorList>
    </citation>
    <scope>NUCLEOTIDE SEQUENCE [LARGE SCALE GENOMIC DNA]</scope>
    <source>
        <strain evidence="3 4">Y002</strain>
    </source>
</reference>
<dbReference type="RefSeq" id="WP_109431425.1">
    <property type="nucleotide sequence ID" value="NZ_MPDK01000026.1"/>
</dbReference>
<dbReference type="CDD" id="cd01949">
    <property type="entry name" value="GGDEF"/>
    <property type="match status" value="1"/>
</dbReference>
<dbReference type="InterPro" id="IPR029016">
    <property type="entry name" value="GAF-like_dom_sf"/>
</dbReference>
<dbReference type="Proteomes" id="UP000245380">
    <property type="component" value="Unassembled WGS sequence"/>
</dbReference>